<evidence type="ECO:0000313" key="2">
    <source>
        <dbReference type="Proteomes" id="UP000243200"/>
    </source>
</evidence>
<proteinExistence type="predicted"/>
<protein>
    <submittedName>
        <fullName evidence="1">Uncharacterized protein</fullName>
    </submittedName>
</protein>
<gene>
    <name evidence="1" type="primary">PowCR01_090047200</name>
    <name evidence="1" type="ORF">POWCR01_090047200</name>
</gene>
<dbReference type="Proteomes" id="UP000243200">
    <property type="component" value="Chromosome 9"/>
</dbReference>
<dbReference type="EMBL" id="LT594513">
    <property type="protein sequence ID" value="SBT77335.1"/>
    <property type="molecule type" value="Genomic_DNA"/>
</dbReference>
<accession>A0A1C3KT61</accession>
<dbReference type="AlphaFoldDB" id="A0A1C3KT61"/>
<dbReference type="VEuPathDB" id="PlasmoDB:POWCR01_090047200"/>
<reference evidence="1 2" key="1">
    <citation type="submission" date="2016-06" db="EMBL/GenBank/DDBJ databases">
        <authorList>
            <consortium name="Pathogen Informatics"/>
        </authorList>
    </citation>
    <scope>NUCLEOTIDE SEQUENCE [LARGE SCALE GENOMIC DNA]</scope>
    <source>
        <strain evidence="1">PowCR01</strain>
    </source>
</reference>
<dbReference type="OrthoDB" id="361772at2759"/>
<evidence type="ECO:0000313" key="1">
    <source>
        <dbReference type="EMBL" id="SBT77335.1"/>
    </source>
</evidence>
<sequence length="158" mass="18657">MYVHNDTIFLFLVNKDSIVLWSEKKMTHGVDQPHPISLICPKRGIYKCINFCMYIYNIYVCVHSMYIRLAIMNFFLFRHPPFNIYPPPSSFRSCNTEECINNWWVFLTKQILCLNQGEMRDETDDNTVEDRQYNIINNDNFDGVSVDIQEGLEDIPNG</sequence>
<dbReference type="VEuPathDB" id="PlasmoDB:PocGH01_09052200"/>
<name>A0A1C3KT61_PLAOA</name>
<organism evidence="1 2">
    <name type="scientific">Plasmodium ovale</name>
    <name type="common">malaria parasite P. ovale</name>
    <dbReference type="NCBI Taxonomy" id="36330"/>
    <lineage>
        <taxon>Eukaryota</taxon>
        <taxon>Sar</taxon>
        <taxon>Alveolata</taxon>
        <taxon>Apicomplexa</taxon>
        <taxon>Aconoidasida</taxon>
        <taxon>Haemosporida</taxon>
        <taxon>Plasmodiidae</taxon>
        <taxon>Plasmodium</taxon>
        <taxon>Plasmodium (Plasmodium)</taxon>
    </lineage>
</organism>